<feature type="domain" description="GS catalytic" evidence="10">
    <location>
        <begin position="230"/>
        <end position="348"/>
    </location>
</feature>
<dbReference type="InterPro" id="IPR008147">
    <property type="entry name" value="Gln_synt_N"/>
</dbReference>
<proteinExistence type="inferred from homology"/>
<dbReference type="Gene3D" id="3.10.20.70">
    <property type="entry name" value="Glutamine synthetase, N-terminal domain"/>
    <property type="match status" value="1"/>
</dbReference>
<keyword evidence="7" id="KW-0067">ATP-binding</keyword>
<dbReference type="FunFam" id="3.30.590.10:FF:000011">
    <property type="entry name" value="Glutamine synthetase"/>
    <property type="match status" value="1"/>
</dbReference>
<name>A0A8S9LI80_BRACR</name>
<dbReference type="InterPro" id="IPR050292">
    <property type="entry name" value="Glutamine_Synthetase"/>
</dbReference>
<dbReference type="SUPFAM" id="SSF55931">
    <property type="entry name" value="Glutamine synthetase/guanido kinase"/>
    <property type="match status" value="1"/>
</dbReference>
<dbReference type="PROSITE" id="PS51986">
    <property type="entry name" value="GS_BETA_GRASP"/>
    <property type="match status" value="1"/>
</dbReference>
<dbReference type="EC" id="6.3.1.2" evidence="3"/>
<dbReference type="PROSITE" id="PS51987">
    <property type="entry name" value="GS_CATALYTIC"/>
    <property type="match status" value="1"/>
</dbReference>
<protein>
    <recommendedName>
        <fullName evidence="3">glutamine synthetase</fullName>
        <ecNumber evidence="3">6.3.1.2</ecNumber>
    </recommendedName>
</protein>
<dbReference type="PROSITE" id="PS00180">
    <property type="entry name" value="GLNA_1"/>
    <property type="match status" value="1"/>
</dbReference>
<reference evidence="11" key="1">
    <citation type="submission" date="2019-12" db="EMBL/GenBank/DDBJ databases">
        <title>Genome sequencing and annotation of Brassica cretica.</title>
        <authorList>
            <person name="Studholme D.J."/>
            <person name="Sarris P.F."/>
        </authorList>
    </citation>
    <scope>NUCLEOTIDE SEQUENCE</scope>
    <source>
        <strain evidence="11">PFS-001/15</strain>
        <tissue evidence="11">Leaf</tissue>
    </source>
</reference>
<evidence type="ECO:0000256" key="1">
    <source>
        <dbReference type="ARBA" id="ARBA00004496"/>
    </source>
</evidence>
<evidence type="ECO:0000259" key="10">
    <source>
        <dbReference type="PROSITE" id="PS51987"/>
    </source>
</evidence>
<keyword evidence="5" id="KW-0436">Ligase</keyword>
<accession>A0A8S9LI80</accession>
<dbReference type="PANTHER" id="PTHR20852:SF105">
    <property type="entry name" value="GLUTAMINE SYNTHETASE CYTOSOLIC ISOZYME 1-5"/>
    <property type="match status" value="1"/>
</dbReference>
<comment type="similarity">
    <text evidence="2 8">Belongs to the glutamine synthetase family.</text>
</comment>
<keyword evidence="6" id="KW-0547">Nucleotide-binding</keyword>
<dbReference type="InterPro" id="IPR008146">
    <property type="entry name" value="Gln_synth_cat_dom"/>
</dbReference>
<evidence type="ECO:0000259" key="9">
    <source>
        <dbReference type="PROSITE" id="PS51986"/>
    </source>
</evidence>
<dbReference type="GO" id="GO:0006542">
    <property type="term" value="P:glutamine biosynthetic process"/>
    <property type="evidence" value="ECO:0007669"/>
    <property type="project" value="InterPro"/>
</dbReference>
<dbReference type="Gene3D" id="3.30.590.10">
    <property type="entry name" value="Glutamine synthetase/guanido kinase, catalytic domain"/>
    <property type="match status" value="1"/>
</dbReference>
<sequence>MEFDFWGSNGSAVGSAFSVPPAFPLIRSGIRSECFADVAAQCRFRPIRCSLSFGGSCPAAGVVVGFLPCSVRTERLGSPECRTDRRFEGSTFLLTDRGVYDFFLERLQLDTLRVPSQPGLVDQVRSSADYLSPGRFKTRAPTRSGIDVWIGGSGMDIRSKGRTLPGPVSDPSKLPKWNYDGSSTNQAAGDDSEVILYPQAIFKDPFRKGNNILVMCDAYTPKGDPIPTNNRHKAVKIFDHPNVKAEEPWFGIEQEYTLLKKDVKWPLGWPLGGFPGPQGPYYCAVGADKAFGRDIVDGHYKACLYAGLSIGGANGEVMPGQWEFQISPTVGIGAGDQLWVARYILEIR</sequence>
<dbReference type="AlphaFoldDB" id="A0A8S9LI80"/>
<dbReference type="InterPro" id="IPR036651">
    <property type="entry name" value="Gln_synt_N_sf"/>
</dbReference>
<evidence type="ECO:0000256" key="4">
    <source>
        <dbReference type="ARBA" id="ARBA00022490"/>
    </source>
</evidence>
<comment type="subcellular location">
    <subcellularLocation>
        <location evidence="1">Cytoplasm</location>
    </subcellularLocation>
</comment>
<dbReference type="InterPro" id="IPR014746">
    <property type="entry name" value="Gln_synth/guanido_kin_cat_dom"/>
</dbReference>
<evidence type="ECO:0000256" key="6">
    <source>
        <dbReference type="ARBA" id="ARBA00022741"/>
    </source>
</evidence>
<dbReference type="Proteomes" id="UP000712281">
    <property type="component" value="Unassembled WGS sequence"/>
</dbReference>
<dbReference type="InterPro" id="IPR027302">
    <property type="entry name" value="Gln_synth_N_conserv_site"/>
</dbReference>
<dbReference type="EMBL" id="QGKW02000276">
    <property type="protein sequence ID" value="KAF2605799.1"/>
    <property type="molecule type" value="Genomic_DNA"/>
</dbReference>
<evidence type="ECO:0000313" key="12">
    <source>
        <dbReference type="Proteomes" id="UP000712281"/>
    </source>
</evidence>
<comment type="caution">
    <text evidence="11">The sequence shown here is derived from an EMBL/GenBank/DDBJ whole genome shotgun (WGS) entry which is preliminary data.</text>
</comment>
<dbReference type="GO" id="GO:0004356">
    <property type="term" value="F:glutamine synthetase activity"/>
    <property type="evidence" value="ECO:0007669"/>
    <property type="project" value="UniProtKB-EC"/>
</dbReference>
<dbReference type="SUPFAM" id="SSF54368">
    <property type="entry name" value="Glutamine synthetase, N-terminal domain"/>
    <property type="match status" value="1"/>
</dbReference>
<evidence type="ECO:0000256" key="7">
    <source>
        <dbReference type="ARBA" id="ARBA00022840"/>
    </source>
</evidence>
<evidence type="ECO:0000256" key="8">
    <source>
        <dbReference type="PROSITE-ProRule" id="PRU01330"/>
    </source>
</evidence>
<evidence type="ECO:0000313" key="11">
    <source>
        <dbReference type="EMBL" id="KAF2605799.1"/>
    </source>
</evidence>
<dbReference type="GO" id="GO:0005524">
    <property type="term" value="F:ATP binding"/>
    <property type="evidence" value="ECO:0007669"/>
    <property type="project" value="UniProtKB-KW"/>
</dbReference>
<feature type="domain" description="GS beta-grasp" evidence="9">
    <location>
        <begin position="143"/>
        <end position="223"/>
    </location>
</feature>
<organism evidence="11 12">
    <name type="scientific">Brassica cretica</name>
    <name type="common">Mustard</name>
    <dbReference type="NCBI Taxonomy" id="69181"/>
    <lineage>
        <taxon>Eukaryota</taxon>
        <taxon>Viridiplantae</taxon>
        <taxon>Streptophyta</taxon>
        <taxon>Embryophyta</taxon>
        <taxon>Tracheophyta</taxon>
        <taxon>Spermatophyta</taxon>
        <taxon>Magnoliopsida</taxon>
        <taxon>eudicotyledons</taxon>
        <taxon>Gunneridae</taxon>
        <taxon>Pentapetalae</taxon>
        <taxon>rosids</taxon>
        <taxon>malvids</taxon>
        <taxon>Brassicales</taxon>
        <taxon>Brassicaceae</taxon>
        <taxon>Brassiceae</taxon>
        <taxon>Brassica</taxon>
    </lineage>
</organism>
<gene>
    <name evidence="11" type="ORF">F2Q68_00043336</name>
</gene>
<dbReference type="PANTHER" id="PTHR20852">
    <property type="entry name" value="GLUTAMINE SYNTHETASE"/>
    <property type="match status" value="1"/>
</dbReference>
<dbReference type="GO" id="GO:0005737">
    <property type="term" value="C:cytoplasm"/>
    <property type="evidence" value="ECO:0007669"/>
    <property type="project" value="UniProtKB-SubCell"/>
</dbReference>
<keyword evidence="4" id="KW-0963">Cytoplasm</keyword>
<evidence type="ECO:0000256" key="5">
    <source>
        <dbReference type="ARBA" id="ARBA00022598"/>
    </source>
</evidence>
<evidence type="ECO:0000256" key="2">
    <source>
        <dbReference type="ARBA" id="ARBA00009897"/>
    </source>
</evidence>
<evidence type="ECO:0000256" key="3">
    <source>
        <dbReference type="ARBA" id="ARBA00012937"/>
    </source>
</evidence>